<dbReference type="OrthoDB" id="28322at2759"/>
<keyword evidence="1" id="KW-0732">Signal</keyword>
<evidence type="ECO:0000313" key="6">
    <source>
        <dbReference type="Proteomes" id="UP000277300"/>
    </source>
</evidence>
<evidence type="ECO:0000259" key="4">
    <source>
        <dbReference type="PROSITE" id="PS51914"/>
    </source>
</evidence>
<dbReference type="AlphaFoldDB" id="A0A3F2RY92"/>
<feature type="domain" description="MRH" evidence="4">
    <location>
        <begin position="264"/>
        <end position="401"/>
    </location>
</feature>
<keyword evidence="3" id="KW-0472">Membrane</keyword>
<feature type="transmembrane region" description="Helical" evidence="3">
    <location>
        <begin position="12"/>
        <end position="30"/>
    </location>
</feature>
<dbReference type="Gene3D" id="2.70.130.10">
    <property type="entry name" value="Mannose-6-phosphate receptor binding domain"/>
    <property type="match status" value="1"/>
</dbReference>
<dbReference type="CDD" id="cd00112">
    <property type="entry name" value="LDLa"/>
    <property type="match status" value="1"/>
</dbReference>
<dbReference type="InterPro" id="IPR039794">
    <property type="entry name" value="Gtb1-like"/>
</dbReference>
<evidence type="ECO:0000256" key="2">
    <source>
        <dbReference type="ARBA" id="ARBA00023157"/>
    </source>
</evidence>
<dbReference type="Pfam" id="PF13015">
    <property type="entry name" value="PRKCSH_1"/>
    <property type="match status" value="1"/>
</dbReference>
<accession>A0A3F2RY92</accession>
<dbReference type="InterPro" id="IPR002172">
    <property type="entry name" value="LDrepeatLR_classA_rpt"/>
</dbReference>
<dbReference type="PANTHER" id="PTHR12630">
    <property type="entry name" value="N-LINKED OLIGOSACCHARIDE PROCESSING"/>
    <property type="match status" value="1"/>
</dbReference>
<dbReference type="InterPro" id="IPR036607">
    <property type="entry name" value="PRKCSH"/>
</dbReference>
<dbReference type="InterPro" id="IPR044865">
    <property type="entry name" value="MRH_dom"/>
</dbReference>
<gene>
    <name evidence="5" type="ORF">BBP00_00002106</name>
</gene>
<dbReference type="EMBL" id="MBDO02000034">
    <property type="protein sequence ID" value="RLN66593.1"/>
    <property type="molecule type" value="Genomic_DNA"/>
</dbReference>
<reference evidence="5 6" key="1">
    <citation type="submission" date="2018-07" db="EMBL/GenBank/DDBJ databases">
        <title>Genome sequencing of oomycete isolates from Chile give support for New Zealand origin for Phytophthora kernoviae and make available the first Nothophytophthora sp. genome.</title>
        <authorList>
            <person name="Studholme D.J."/>
            <person name="Sanfuentes E."/>
            <person name="Panda P."/>
            <person name="Hill R."/>
            <person name="Sambles C."/>
            <person name="Grant M."/>
            <person name="Williams N.M."/>
            <person name="Mcdougal R.L."/>
        </authorList>
    </citation>
    <scope>NUCLEOTIDE SEQUENCE [LARGE SCALE GENOMIC DNA]</scope>
    <source>
        <strain evidence="5">Chile6</strain>
    </source>
</reference>
<name>A0A3F2RY92_9STRA</name>
<proteinExistence type="predicted"/>
<protein>
    <recommendedName>
        <fullName evidence="4">MRH domain-containing protein</fullName>
    </recommendedName>
</protein>
<dbReference type="Proteomes" id="UP000277300">
    <property type="component" value="Unassembled WGS sequence"/>
</dbReference>
<comment type="caution">
    <text evidence="5">The sequence shown here is derived from an EMBL/GenBank/DDBJ whole genome shotgun (WGS) entry which is preliminary data.</text>
</comment>
<dbReference type="GO" id="GO:0017177">
    <property type="term" value="C:glucosidase II complex"/>
    <property type="evidence" value="ECO:0007669"/>
    <property type="project" value="TreeGrafter"/>
</dbReference>
<evidence type="ECO:0000256" key="1">
    <source>
        <dbReference type="ARBA" id="ARBA00022729"/>
    </source>
</evidence>
<dbReference type="PANTHER" id="PTHR12630:SF1">
    <property type="entry name" value="GLUCOSIDASE 2 SUBUNIT BETA"/>
    <property type="match status" value="1"/>
</dbReference>
<keyword evidence="3" id="KW-1133">Transmembrane helix</keyword>
<keyword evidence="3" id="KW-0812">Transmembrane</keyword>
<evidence type="ECO:0000256" key="3">
    <source>
        <dbReference type="SAM" id="Phobius"/>
    </source>
</evidence>
<dbReference type="GO" id="GO:0006491">
    <property type="term" value="P:N-glycan processing"/>
    <property type="evidence" value="ECO:0007669"/>
    <property type="project" value="TreeGrafter"/>
</dbReference>
<dbReference type="SUPFAM" id="SSF50911">
    <property type="entry name" value="Mannose 6-phosphate receptor domain"/>
    <property type="match status" value="1"/>
</dbReference>
<dbReference type="InterPro" id="IPR009011">
    <property type="entry name" value="Man6P_isomerase_rcpt-bd_dom_sf"/>
</dbReference>
<dbReference type="PROSITE" id="PS51914">
    <property type="entry name" value="MRH"/>
    <property type="match status" value="1"/>
</dbReference>
<keyword evidence="2" id="KW-1015">Disulfide bond</keyword>
<evidence type="ECO:0000313" key="5">
    <source>
        <dbReference type="EMBL" id="RLN66593.1"/>
    </source>
</evidence>
<organism evidence="5 6">
    <name type="scientific">Phytophthora kernoviae</name>
    <dbReference type="NCBI Taxonomy" id="325452"/>
    <lineage>
        <taxon>Eukaryota</taxon>
        <taxon>Sar</taxon>
        <taxon>Stramenopiles</taxon>
        <taxon>Oomycota</taxon>
        <taxon>Peronosporomycetes</taxon>
        <taxon>Peronosporales</taxon>
        <taxon>Peronosporaceae</taxon>
        <taxon>Phytophthora</taxon>
    </lineage>
</organism>
<sequence length="437" mass="48731">MHVLASDAARHSLFLLMLALIVAIASWLLLSIEIVPRVAASSISSVHGGHVNVDEAFDEEEEDDDWDFMDDNAILGLSGESKTGILAESEAETMTCVLSLPSEQVDDDYCDCEDGSDEPNTAACSHILQRRKGVQSATGLQFNCHADGKQISLAFVDDGVLQTRLSAVREGERIRKRYAAGAVEKVTKLAADFNRLAESFSAGQRAFEDLQQKAQQNPDLRGQVEQAYHVLRTAQYITYIQSRVVDAGTFSDAVWKPAFAELVGQCFPYTVNEKQLKGGTPNVIPREYIMVLCPFQNVTQNEPSYPEWAKAERQTKIGVSKEEGEEVPRPITLGIWNEWLMEDARFTRAQQYNHGEPCVNNQERQTRVDFVCGVDNRVVSAEELKMCVYGVRFETPAACSAAEEQALLEEIAHVEMFPINQQQQQQQQQQPAGHEEL</sequence>